<evidence type="ECO:0000256" key="1">
    <source>
        <dbReference type="SAM" id="Phobius"/>
    </source>
</evidence>
<dbReference type="EMBL" id="MCGO01000005">
    <property type="protein sequence ID" value="ORY51403.1"/>
    <property type="molecule type" value="Genomic_DNA"/>
</dbReference>
<sequence>MPHSPKTKLLIIIVAVVVFIGTIVGGLTAIGVTAKKMADGKSNYYVASNDTLTAIALSSDHSVTFMSIEAAMFSVDVSKNEAKAMLSFGLNGNLNSLNSNVTVAQQSSLYHQSTYNINLTIGNQVISWPAGRPLISQAITLVIQGDINTYPYDTLSVGYTIYGSYGLPGRPAQPLAINLIQDGRPTGFNIDYAAYIDHSEDALPNTEIYAVGNIARTSTIKAIAVFIALLMWGLALACAVFTACLFVFEKKAEPPFLAFHIALLFAMPGVRNAMPLAPPVGCLVDQMVLVWVMMILALCVLAQFGKLITQISEGGYAKLGLTKETKPAPTA</sequence>
<dbReference type="OrthoDB" id="2111565at2759"/>
<keyword evidence="3" id="KW-1185">Reference proteome</keyword>
<reference evidence="2 3" key="1">
    <citation type="submission" date="2016-07" db="EMBL/GenBank/DDBJ databases">
        <title>Pervasive Adenine N6-methylation of Active Genes in Fungi.</title>
        <authorList>
            <consortium name="DOE Joint Genome Institute"/>
            <person name="Mondo S.J."/>
            <person name="Dannebaum R.O."/>
            <person name="Kuo R.C."/>
            <person name="Labutti K."/>
            <person name="Haridas S."/>
            <person name="Kuo A."/>
            <person name="Salamov A."/>
            <person name="Ahrendt S.R."/>
            <person name="Lipzen A."/>
            <person name="Sullivan W."/>
            <person name="Andreopoulos W.B."/>
            <person name="Clum A."/>
            <person name="Lindquist E."/>
            <person name="Daum C."/>
            <person name="Ramamoorthy G.K."/>
            <person name="Gryganskyi A."/>
            <person name="Culley D."/>
            <person name="Magnuson J.K."/>
            <person name="James T.Y."/>
            <person name="O'Malley M.A."/>
            <person name="Stajich J.E."/>
            <person name="Spatafora J.W."/>
            <person name="Visel A."/>
            <person name="Grigoriev I.V."/>
        </authorList>
    </citation>
    <scope>NUCLEOTIDE SEQUENCE [LARGE SCALE GENOMIC DNA]</scope>
    <source>
        <strain evidence="2 3">JEL800</strain>
    </source>
</reference>
<organism evidence="2 3">
    <name type="scientific">Rhizoclosmatium globosum</name>
    <dbReference type="NCBI Taxonomy" id="329046"/>
    <lineage>
        <taxon>Eukaryota</taxon>
        <taxon>Fungi</taxon>
        <taxon>Fungi incertae sedis</taxon>
        <taxon>Chytridiomycota</taxon>
        <taxon>Chytridiomycota incertae sedis</taxon>
        <taxon>Chytridiomycetes</taxon>
        <taxon>Chytridiales</taxon>
        <taxon>Chytriomycetaceae</taxon>
        <taxon>Rhizoclosmatium</taxon>
    </lineage>
</organism>
<gene>
    <name evidence="2" type="ORF">BCR33DRAFT_846208</name>
</gene>
<dbReference type="Pfam" id="PF14494">
    <property type="entry name" value="DUF4436"/>
    <property type="match status" value="1"/>
</dbReference>
<feature type="transmembrane region" description="Helical" evidence="1">
    <location>
        <begin position="9"/>
        <end position="32"/>
    </location>
</feature>
<evidence type="ECO:0000313" key="3">
    <source>
        <dbReference type="Proteomes" id="UP000193642"/>
    </source>
</evidence>
<evidence type="ECO:0008006" key="4">
    <source>
        <dbReference type="Google" id="ProtNLM"/>
    </source>
</evidence>
<keyword evidence="1" id="KW-0812">Transmembrane</keyword>
<feature type="transmembrane region" description="Helical" evidence="1">
    <location>
        <begin position="223"/>
        <end position="248"/>
    </location>
</feature>
<dbReference type="STRING" id="329046.A0A1Y2CWI6"/>
<feature type="transmembrane region" description="Helical" evidence="1">
    <location>
        <begin position="286"/>
        <end position="304"/>
    </location>
</feature>
<evidence type="ECO:0000313" key="2">
    <source>
        <dbReference type="EMBL" id="ORY51403.1"/>
    </source>
</evidence>
<dbReference type="InterPro" id="IPR027948">
    <property type="entry name" value="DUF4436"/>
</dbReference>
<dbReference type="Proteomes" id="UP000193642">
    <property type="component" value="Unassembled WGS sequence"/>
</dbReference>
<keyword evidence="1" id="KW-1133">Transmembrane helix</keyword>
<comment type="caution">
    <text evidence="2">The sequence shown here is derived from an EMBL/GenBank/DDBJ whole genome shotgun (WGS) entry which is preliminary data.</text>
</comment>
<protein>
    <recommendedName>
        <fullName evidence="4">DUF4436 domain-containing protein</fullName>
    </recommendedName>
</protein>
<accession>A0A1Y2CWI6</accession>
<name>A0A1Y2CWI6_9FUNG</name>
<proteinExistence type="predicted"/>
<dbReference type="AlphaFoldDB" id="A0A1Y2CWI6"/>
<keyword evidence="1" id="KW-0472">Membrane</keyword>